<evidence type="ECO:0000256" key="6">
    <source>
        <dbReference type="RuleBase" id="RU000418"/>
    </source>
</evidence>
<dbReference type="Gene3D" id="3.30.260.10">
    <property type="entry name" value="TCP-1-like chaperonin intermediate domain"/>
    <property type="match status" value="1"/>
</dbReference>
<sequence>MPNIMLHDEEARAALGRGVAKLARAVRGTLGPKGMNAIIDRPIGSPIISRDGVSIASEIELDDPFENIGAQVVREVSKQTNDFAGDGTTTATVLADALVQQGLECLADGANPVELVQGLEAAVTATIDALRRAATPLAGPEDVRAVAVVAANDEFTGGLVAEALERVGADGIVDVEYGSTVETRLEVVEGMAFDRGYLSHHMVTDIERMQVVLDNPLILMTDQRLQSQDDLTAMLALANEHKRPLLIIAEEVAPACVVTLLANRDNGANGGLGVAAIHPPEYGHWRRAMLEDIAIVTGGRVIARDLGGRLDAVDMRDFGSARQVRISSNQTIITAGGGDPAAVSARRQQVARQYEMAPENVERDKFEVRLAKLSGGTAMILAGGATPVEQKRRLHLIEDSINAARAAIAEGVVPGGGTALLRASAELDELIDKSRGAAQLGAMLLKRALAKPLFTIASNCGLDGASIVAQVAKADRATGLDARTGEIADLVARGIIDPVKVSYSAVRNAASVAALILTTQTLIAKKPDIVDTTAGPALGAGAELLGRK</sequence>
<keyword evidence="2" id="KW-0547">Nucleotide-binding</keyword>
<dbReference type="InterPro" id="IPR027410">
    <property type="entry name" value="TCP-1-like_intermed_sf"/>
</dbReference>
<keyword evidence="4" id="KW-0143">Chaperone</keyword>
<dbReference type="NCBIfam" id="NF009489">
    <property type="entry name" value="PRK12851.1"/>
    <property type="match status" value="1"/>
</dbReference>
<dbReference type="GO" id="GO:0042026">
    <property type="term" value="P:protein refolding"/>
    <property type="evidence" value="ECO:0007669"/>
    <property type="project" value="InterPro"/>
</dbReference>
<dbReference type="GO" id="GO:0005524">
    <property type="term" value="F:ATP binding"/>
    <property type="evidence" value="ECO:0007669"/>
    <property type="project" value="UniProtKB-KW"/>
</dbReference>
<dbReference type="AlphaFoldDB" id="A0A158ASK0"/>
<dbReference type="GO" id="GO:0016853">
    <property type="term" value="F:isomerase activity"/>
    <property type="evidence" value="ECO:0007669"/>
    <property type="project" value="UniProtKB-KW"/>
</dbReference>
<dbReference type="InterPro" id="IPR001844">
    <property type="entry name" value="Cpn60/GroEL"/>
</dbReference>
<dbReference type="InterPro" id="IPR027413">
    <property type="entry name" value="GROEL-like_equatorial_sf"/>
</dbReference>
<gene>
    <name evidence="8" type="ORF">AWB76_02823</name>
</gene>
<dbReference type="NCBIfam" id="NF009488">
    <property type="entry name" value="PRK12850.1"/>
    <property type="match status" value="1"/>
</dbReference>
<comment type="function">
    <text evidence="7">Together with its co-chaperonin GroES, plays an essential role in assisting protein folding. The GroEL-GroES system forms a nano-cage that allows encapsulation of the non-native substrate proteins and provides a physical environment optimized to promote and accelerate protein folding.</text>
</comment>
<dbReference type="PRINTS" id="PR00298">
    <property type="entry name" value="CHAPERONIN60"/>
</dbReference>
<evidence type="ECO:0000256" key="3">
    <source>
        <dbReference type="ARBA" id="ARBA00022840"/>
    </source>
</evidence>
<reference evidence="9" key="1">
    <citation type="submission" date="2016-01" db="EMBL/GenBank/DDBJ databases">
        <authorList>
            <person name="Peeters Charlotte."/>
        </authorList>
    </citation>
    <scope>NUCLEOTIDE SEQUENCE [LARGE SCALE GENOMIC DNA]</scope>
</reference>
<evidence type="ECO:0000256" key="4">
    <source>
        <dbReference type="ARBA" id="ARBA00023186"/>
    </source>
</evidence>
<evidence type="ECO:0000313" key="8">
    <source>
        <dbReference type="EMBL" id="SAK60007.1"/>
    </source>
</evidence>
<keyword evidence="9" id="KW-1185">Reference proteome</keyword>
<dbReference type="Pfam" id="PF00118">
    <property type="entry name" value="Cpn60_TCP1"/>
    <property type="match status" value="1"/>
</dbReference>
<comment type="subunit">
    <text evidence="7">Forms a cylinder of 14 subunits composed of two heptameric rings stacked back-to-back. Interacts with the co-chaperonin GroES.</text>
</comment>
<evidence type="ECO:0000256" key="7">
    <source>
        <dbReference type="RuleBase" id="RU000419"/>
    </source>
</evidence>
<dbReference type="InterPro" id="IPR027409">
    <property type="entry name" value="GroEL-like_apical_dom_sf"/>
</dbReference>
<dbReference type="InterPro" id="IPR002423">
    <property type="entry name" value="Cpn60/GroEL/TCP-1"/>
</dbReference>
<accession>A0A158ASK0</accession>
<dbReference type="SUPFAM" id="SSF48592">
    <property type="entry name" value="GroEL equatorial domain-like"/>
    <property type="match status" value="1"/>
</dbReference>
<dbReference type="CDD" id="cd03344">
    <property type="entry name" value="GroEL"/>
    <property type="match status" value="1"/>
</dbReference>
<evidence type="ECO:0000256" key="5">
    <source>
        <dbReference type="ARBA" id="ARBA00023235"/>
    </source>
</evidence>
<dbReference type="PANTHER" id="PTHR45633">
    <property type="entry name" value="60 KDA HEAT SHOCK PROTEIN, MITOCHONDRIAL"/>
    <property type="match status" value="1"/>
</dbReference>
<dbReference type="SUPFAM" id="SSF52029">
    <property type="entry name" value="GroEL apical domain-like"/>
    <property type="match status" value="1"/>
</dbReference>
<dbReference type="Gene3D" id="3.50.7.10">
    <property type="entry name" value="GroEL"/>
    <property type="match status" value="1"/>
</dbReference>
<dbReference type="Gene3D" id="1.10.560.10">
    <property type="entry name" value="GroEL-like equatorial domain"/>
    <property type="match status" value="1"/>
</dbReference>
<dbReference type="FunFam" id="3.50.7.10:FF:000001">
    <property type="entry name" value="60 kDa chaperonin"/>
    <property type="match status" value="1"/>
</dbReference>
<dbReference type="STRING" id="1777137.AWB76_02823"/>
<protein>
    <recommendedName>
        <fullName evidence="7">60 kDa chaperonin</fullName>
    </recommendedName>
</protein>
<dbReference type="SUPFAM" id="SSF54849">
    <property type="entry name" value="GroEL-intermediate domain like"/>
    <property type="match status" value="1"/>
</dbReference>
<name>A0A158ASK0_9BURK</name>
<evidence type="ECO:0000256" key="1">
    <source>
        <dbReference type="ARBA" id="ARBA00006607"/>
    </source>
</evidence>
<comment type="similarity">
    <text evidence="1 6">Belongs to the chaperonin (HSP60) family.</text>
</comment>
<dbReference type="RefSeq" id="WP_061160688.1">
    <property type="nucleotide sequence ID" value="NZ_FCOI02000008.1"/>
</dbReference>
<proteinExistence type="inferred from homology"/>
<dbReference type="EMBL" id="FCOI02000008">
    <property type="protein sequence ID" value="SAK60007.1"/>
    <property type="molecule type" value="Genomic_DNA"/>
</dbReference>
<dbReference type="Proteomes" id="UP000054624">
    <property type="component" value="Unassembled WGS sequence"/>
</dbReference>
<keyword evidence="5" id="KW-0413">Isomerase</keyword>
<dbReference type="OrthoDB" id="9051879at2"/>
<dbReference type="NCBIfam" id="NF009487">
    <property type="entry name" value="PRK12849.1"/>
    <property type="match status" value="1"/>
</dbReference>
<dbReference type="GO" id="GO:0140662">
    <property type="term" value="F:ATP-dependent protein folding chaperone"/>
    <property type="evidence" value="ECO:0007669"/>
    <property type="project" value="InterPro"/>
</dbReference>
<evidence type="ECO:0000256" key="2">
    <source>
        <dbReference type="ARBA" id="ARBA00022741"/>
    </source>
</evidence>
<evidence type="ECO:0000313" key="9">
    <source>
        <dbReference type="Proteomes" id="UP000054624"/>
    </source>
</evidence>
<organism evidence="8 9">
    <name type="scientific">Caballeronia temeraria</name>
    <dbReference type="NCBI Taxonomy" id="1777137"/>
    <lineage>
        <taxon>Bacteria</taxon>
        <taxon>Pseudomonadati</taxon>
        <taxon>Pseudomonadota</taxon>
        <taxon>Betaproteobacteria</taxon>
        <taxon>Burkholderiales</taxon>
        <taxon>Burkholderiaceae</taxon>
        <taxon>Caballeronia</taxon>
    </lineage>
</organism>
<keyword evidence="3" id="KW-0067">ATP-binding</keyword>
<dbReference type="NCBIfam" id="NF000592">
    <property type="entry name" value="PRK00013.1"/>
    <property type="match status" value="1"/>
</dbReference>